<evidence type="ECO:0008006" key="3">
    <source>
        <dbReference type="Google" id="ProtNLM"/>
    </source>
</evidence>
<organism evidence="2">
    <name type="scientific">Timema tahoe</name>
    <dbReference type="NCBI Taxonomy" id="61484"/>
    <lineage>
        <taxon>Eukaryota</taxon>
        <taxon>Metazoa</taxon>
        <taxon>Ecdysozoa</taxon>
        <taxon>Arthropoda</taxon>
        <taxon>Hexapoda</taxon>
        <taxon>Insecta</taxon>
        <taxon>Pterygota</taxon>
        <taxon>Neoptera</taxon>
        <taxon>Polyneoptera</taxon>
        <taxon>Phasmatodea</taxon>
        <taxon>Timematodea</taxon>
        <taxon>Timematoidea</taxon>
        <taxon>Timematidae</taxon>
        <taxon>Timema</taxon>
    </lineage>
</organism>
<gene>
    <name evidence="2" type="ORF">TTEB3V08_LOCUS582</name>
</gene>
<protein>
    <recommendedName>
        <fullName evidence="3">Secreted protein</fullName>
    </recommendedName>
</protein>
<dbReference type="EMBL" id="OE000096">
    <property type="protein sequence ID" value="CAD7452400.1"/>
    <property type="molecule type" value="Genomic_DNA"/>
</dbReference>
<dbReference type="AlphaFoldDB" id="A0A7R9FF38"/>
<proteinExistence type="predicted"/>
<accession>A0A7R9FF38</accession>
<feature type="chain" id="PRO_5031120212" description="Secreted protein" evidence="1">
    <location>
        <begin position="30"/>
        <end position="75"/>
    </location>
</feature>
<reference evidence="2" key="1">
    <citation type="submission" date="2020-11" db="EMBL/GenBank/DDBJ databases">
        <authorList>
            <person name="Tran Van P."/>
        </authorList>
    </citation>
    <scope>NUCLEOTIDE SEQUENCE</scope>
</reference>
<name>A0A7R9FF38_9NEOP</name>
<feature type="signal peptide" evidence="1">
    <location>
        <begin position="1"/>
        <end position="29"/>
    </location>
</feature>
<evidence type="ECO:0000313" key="2">
    <source>
        <dbReference type="EMBL" id="CAD7452400.1"/>
    </source>
</evidence>
<sequence length="75" mass="8249">MAGFPRSDVPLTFCRTILICFVLLPLNDGGCKEGLYTVNTRNEPASSSQTRGQIGTGGKVKFTIFSEYCRVVTER</sequence>
<evidence type="ECO:0000256" key="1">
    <source>
        <dbReference type="SAM" id="SignalP"/>
    </source>
</evidence>
<keyword evidence="1" id="KW-0732">Signal</keyword>